<name>A0AAV9N5E6_9EURO</name>
<dbReference type="FunFam" id="3.40.50.970:FF:000001">
    <property type="entry name" value="Pyruvate dehydrogenase E1 beta subunit"/>
    <property type="match status" value="1"/>
</dbReference>
<dbReference type="GeneID" id="89974157"/>
<keyword evidence="3" id="KW-0560">Oxidoreductase</keyword>
<feature type="compositionally biased region" description="Acidic residues" evidence="5">
    <location>
        <begin position="254"/>
        <end position="264"/>
    </location>
</feature>
<dbReference type="AlphaFoldDB" id="A0AAV9N5E6"/>
<dbReference type="GO" id="GO:0009083">
    <property type="term" value="P:branched-chain amino acid catabolic process"/>
    <property type="evidence" value="ECO:0007669"/>
    <property type="project" value="TreeGrafter"/>
</dbReference>
<proteinExistence type="predicted"/>
<evidence type="ECO:0000256" key="4">
    <source>
        <dbReference type="ARBA" id="ARBA00051764"/>
    </source>
</evidence>
<dbReference type="InterPro" id="IPR005475">
    <property type="entry name" value="Transketolase-like_Pyr-bd"/>
</dbReference>
<dbReference type="GO" id="GO:0007584">
    <property type="term" value="P:response to nutrient"/>
    <property type="evidence" value="ECO:0007669"/>
    <property type="project" value="TreeGrafter"/>
</dbReference>
<evidence type="ECO:0000259" key="6">
    <source>
        <dbReference type="SMART" id="SM00861"/>
    </source>
</evidence>
<evidence type="ECO:0000313" key="8">
    <source>
        <dbReference type="Proteomes" id="UP001358417"/>
    </source>
</evidence>
<comment type="catalytic activity">
    <reaction evidence="4">
        <text>N(6)-[(R)-lipoyl]-L-lysyl-[protein] + 3-methyl-2-oxobutanoate + H(+) = N(6)-[(R)-S(8)-2-methylpropanoyldihydrolipoyl]-L-lysyl-[protein] + CO2</text>
        <dbReference type="Rhea" id="RHEA:13457"/>
        <dbReference type="Rhea" id="RHEA-COMP:10474"/>
        <dbReference type="Rhea" id="RHEA-COMP:10497"/>
        <dbReference type="ChEBI" id="CHEBI:11851"/>
        <dbReference type="ChEBI" id="CHEBI:15378"/>
        <dbReference type="ChEBI" id="CHEBI:16526"/>
        <dbReference type="ChEBI" id="CHEBI:83099"/>
        <dbReference type="ChEBI" id="CHEBI:83142"/>
        <dbReference type="EC" id="1.2.4.4"/>
    </reaction>
    <physiologicalReaction direction="left-to-right" evidence="4">
        <dbReference type="Rhea" id="RHEA:13458"/>
    </physiologicalReaction>
</comment>
<sequence length="792" mass="87060">MIDMASKIKGHVDFNEPVAIDFFGDPSKNGPYQDRIRGNIEGVSDSGWQNEDSPQVRIACAGRPDPDAKGDQCLPGVAQEDIHKCDSRCWRFVNQGGRISYIPSGVDAFTQKPKRGEVSARMSFCPDWFSVRKPCLDRFNQWKDLKLSRRDLTNYACREQSMVHELFHVDAHWQKVRKVLKKAYGPYYTKVFARLDKTFEDGKQVAKNADNLAYYFLAQWLELTGGYRIDLPDIGADKPWERDHDELRKRQDQFDVEPQPDDGATDNIWDPLKIENGEVTVGDLNDLAYVFRVGSKEEAMQFADAESLPCTDLIDTGETEENLICNDEDNAPVELDGSTNVLPNAQPGQGGLPGGDPSSPTSFPTSPGSDNLPQPTAPPPSPPPPQEPDTNSPAFAACGNKLGASSCPGSDKQCLIDQYQIQARHASQATGGYLNKPIDFKKTSVLHQSQASVRTAYGLPQDAPVDMLNLHGAINSSLHHALKSDESVILFGEDVAFGGVFRCSKGLADEFGASRVFNTPLTEQGIAGFAIGCAAEGMKPVAEIQFADYVYPAFDQLVNEAAKFRYREGGTGGHCGNLVVRMPCGSVGHGALYHSQSPESLFTHIPGLRVIMPRSPSQAKGLLTAAILESKDPVIFMEPKILYRTAEEFTPRDSYTIPLDKAEVVKKGKDLTVISYGQPMYLCAAAIDALEKEVKGLSIELVDLRAIYPWDRATIMESVNRTGRAVVVHESMLNAGVGAEIAASIQESAFLRLEAPVARVTGWSTHVGLIYEKFNIPDVTRIYDAIKRTLEY</sequence>
<evidence type="ECO:0000256" key="5">
    <source>
        <dbReference type="SAM" id="MobiDB-lite"/>
    </source>
</evidence>
<dbReference type="GO" id="GO:0006091">
    <property type="term" value="P:generation of precursor metabolites and energy"/>
    <property type="evidence" value="ECO:0007669"/>
    <property type="project" value="UniProtKB-ARBA"/>
</dbReference>
<accession>A0AAV9N5E6</accession>
<dbReference type="SUPFAM" id="SSF52518">
    <property type="entry name" value="Thiamin diphosphate-binding fold (THDP-binding)"/>
    <property type="match status" value="1"/>
</dbReference>
<dbReference type="Pfam" id="PF02779">
    <property type="entry name" value="Transket_pyr"/>
    <property type="match status" value="1"/>
</dbReference>
<dbReference type="Gene3D" id="3.40.50.920">
    <property type="match status" value="1"/>
</dbReference>
<feature type="compositionally biased region" description="Pro residues" evidence="5">
    <location>
        <begin position="375"/>
        <end position="387"/>
    </location>
</feature>
<dbReference type="SUPFAM" id="SSF52922">
    <property type="entry name" value="TK C-terminal domain-like"/>
    <property type="match status" value="1"/>
</dbReference>
<dbReference type="CDD" id="cd07036">
    <property type="entry name" value="TPP_PYR_E1-PDHc-beta_like"/>
    <property type="match status" value="1"/>
</dbReference>
<feature type="region of interest" description="Disordered" evidence="5">
    <location>
        <begin position="250"/>
        <end position="269"/>
    </location>
</feature>
<comment type="cofactor">
    <cofactor evidence="1">
        <name>thiamine diphosphate</name>
        <dbReference type="ChEBI" id="CHEBI:58937"/>
    </cofactor>
</comment>
<evidence type="ECO:0000256" key="1">
    <source>
        <dbReference type="ARBA" id="ARBA00001964"/>
    </source>
</evidence>
<dbReference type="SMART" id="SM00861">
    <property type="entry name" value="Transket_pyr"/>
    <property type="match status" value="1"/>
</dbReference>
<dbReference type="RefSeq" id="XP_064703771.1">
    <property type="nucleotide sequence ID" value="XM_064849547.1"/>
</dbReference>
<dbReference type="EMBL" id="JAVRRD010000022">
    <property type="protein sequence ID" value="KAK5048313.1"/>
    <property type="molecule type" value="Genomic_DNA"/>
</dbReference>
<dbReference type="EC" id="1.2.4.4" evidence="2"/>
<comment type="caution">
    <text evidence="7">The sequence shown here is derived from an EMBL/GenBank/DDBJ whole genome shotgun (WGS) entry which is preliminary data.</text>
</comment>
<dbReference type="InterPro" id="IPR033248">
    <property type="entry name" value="Transketolase_C"/>
</dbReference>
<dbReference type="InterPro" id="IPR024079">
    <property type="entry name" value="MetalloPept_cat_dom_sf"/>
</dbReference>
<gene>
    <name evidence="7" type="ORF">LTR84_005983</name>
</gene>
<dbReference type="Gene3D" id="3.40.50.970">
    <property type="match status" value="1"/>
</dbReference>
<dbReference type="InterPro" id="IPR009014">
    <property type="entry name" value="Transketo_C/PFOR_II"/>
</dbReference>
<dbReference type="FunFam" id="3.40.50.920:FF:000001">
    <property type="entry name" value="Pyruvate dehydrogenase E1 beta subunit"/>
    <property type="match status" value="1"/>
</dbReference>
<evidence type="ECO:0000313" key="7">
    <source>
        <dbReference type="EMBL" id="KAK5048313.1"/>
    </source>
</evidence>
<dbReference type="Pfam" id="PF02780">
    <property type="entry name" value="Transketolase_C"/>
    <property type="match status" value="1"/>
</dbReference>
<organism evidence="7 8">
    <name type="scientific">Exophiala bonariae</name>
    <dbReference type="NCBI Taxonomy" id="1690606"/>
    <lineage>
        <taxon>Eukaryota</taxon>
        <taxon>Fungi</taxon>
        <taxon>Dikarya</taxon>
        <taxon>Ascomycota</taxon>
        <taxon>Pezizomycotina</taxon>
        <taxon>Eurotiomycetes</taxon>
        <taxon>Chaetothyriomycetidae</taxon>
        <taxon>Chaetothyriales</taxon>
        <taxon>Herpotrichiellaceae</taxon>
        <taxon>Exophiala</taxon>
    </lineage>
</organism>
<dbReference type="Gene3D" id="3.40.390.10">
    <property type="entry name" value="Collagenase (Catalytic Domain)"/>
    <property type="match status" value="1"/>
</dbReference>
<evidence type="ECO:0000256" key="3">
    <source>
        <dbReference type="ARBA" id="ARBA00023002"/>
    </source>
</evidence>
<dbReference type="PANTHER" id="PTHR42980:SF1">
    <property type="entry name" value="2-OXOISOVALERATE DEHYDROGENASE SUBUNIT BETA, MITOCHONDRIAL"/>
    <property type="match status" value="1"/>
</dbReference>
<dbReference type="GO" id="GO:0008237">
    <property type="term" value="F:metallopeptidase activity"/>
    <property type="evidence" value="ECO:0007669"/>
    <property type="project" value="InterPro"/>
</dbReference>
<keyword evidence="8" id="KW-1185">Reference proteome</keyword>
<dbReference type="Proteomes" id="UP001358417">
    <property type="component" value="Unassembled WGS sequence"/>
</dbReference>
<dbReference type="InterPro" id="IPR029061">
    <property type="entry name" value="THDP-binding"/>
</dbReference>
<dbReference type="PANTHER" id="PTHR42980">
    <property type="entry name" value="2-OXOISOVALERATE DEHYDROGENASE SUBUNIT BETA-RELATED"/>
    <property type="match status" value="1"/>
</dbReference>
<feature type="domain" description="Transketolase-like pyrimidine-binding" evidence="6">
    <location>
        <begin position="468"/>
        <end position="645"/>
    </location>
</feature>
<evidence type="ECO:0000256" key="2">
    <source>
        <dbReference type="ARBA" id="ARBA00012277"/>
    </source>
</evidence>
<dbReference type="GO" id="GO:0003863">
    <property type="term" value="F:branched-chain 2-oxo acid dehydrogenase activity"/>
    <property type="evidence" value="ECO:0007669"/>
    <property type="project" value="UniProtKB-EC"/>
</dbReference>
<feature type="compositionally biased region" description="Low complexity" evidence="5">
    <location>
        <begin position="355"/>
        <end position="374"/>
    </location>
</feature>
<feature type="region of interest" description="Disordered" evidence="5">
    <location>
        <begin position="329"/>
        <end position="397"/>
    </location>
</feature>
<reference evidence="7 8" key="1">
    <citation type="submission" date="2023-08" db="EMBL/GenBank/DDBJ databases">
        <title>Black Yeasts Isolated from many extreme environments.</title>
        <authorList>
            <person name="Coleine C."/>
            <person name="Stajich J.E."/>
            <person name="Selbmann L."/>
        </authorList>
    </citation>
    <scope>NUCLEOTIDE SEQUENCE [LARGE SCALE GENOMIC DNA]</scope>
    <source>
        <strain evidence="7 8">CCFEE 5792</strain>
    </source>
</reference>
<protein>
    <recommendedName>
        <fullName evidence="2">3-methyl-2-oxobutanoate dehydrogenase (2-methylpropanoyl-transferring)</fullName>
        <ecNumber evidence="2">1.2.4.4</ecNumber>
    </recommendedName>
</protein>